<feature type="region of interest" description="Disordered" evidence="1">
    <location>
        <begin position="115"/>
        <end position="136"/>
    </location>
</feature>
<dbReference type="PANTHER" id="PTHR46535">
    <property type="entry name" value="NEDD4-BINDING PROTEIN 2"/>
    <property type="match status" value="1"/>
</dbReference>
<evidence type="ECO:0000313" key="4">
    <source>
        <dbReference type="Proteomes" id="UP000027195"/>
    </source>
</evidence>
<dbReference type="InParanoid" id="A0A067MD33"/>
<dbReference type="GO" id="GO:0004519">
    <property type="term" value="F:endonuclease activity"/>
    <property type="evidence" value="ECO:0007669"/>
    <property type="project" value="TreeGrafter"/>
</dbReference>
<dbReference type="OrthoDB" id="4080456at2759"/>
<evidence type="ECO:0000313" key="3">
    <source>
        <dbReference type="EMBL" id="KDQ09777.1"/>
    </source>
</evidence>
<name>A0A067MD33_BOTB1</name>
<dbReference type="AlphaFoldDB" id="A0A067MD33"/>
<evidence type="ECO:0000256" key="1">
    <source>
        <dbReference type="SAM" id="MobiDB-lite"/>
    </source>
</evidence>
<sequence>MAKSAGKRRKSSSNPTPAPINGGSRVARGLEGVQAEFEELFCPAVDSTVIAMLLLEIDIDDDYAVSRVRRTLEQLQLTSLAQCDIEDQRLTCPPTPDDSSACHFSTADGVEYLSPISSSSTSPLDHEFGSTDSDSVSTTSSSPLSFLQAIFPDVDQSALEAAMGSAFDDYGLDMAEVVERILTEEFVREEAERGNVPPAAVKKKKKGKRESTVTFSIVDVLQRQHAPATTSAPAGPSVDPWTHVTSVATYLSQLLPETPPTRFQSLFRDPQYTTHAQALRAHLGSLSTPTKNFNPQAFLELLQLPDGALEALQRQDALSCLKATRGDIDKAFELVWFLWEIEGKGSSGHGPAAPPAVLILPAPPDSPWTTVTRAKTASKPPAPTPSLPSAKSAHELPVQSEGLSVGQCRTQVDFYHRKWVEAVQAASSQWRKRNRGERSKDVASYYAEQAREYGAKKRAWALNEARALVDRQQRNAGDAYSIDLHGLTVHESTVIVRERLNIWWSSEGAGGIPSKSMRIITGMGRHSKGQVGVLAPAVGRMLKKEGWDFKETPGVLTVVGVRR</sequence>
<dbReference type="Proteomes" id="UP000027195">
    <property type="component" value="Unassembled WGS sequence"/>
</dbReference>
<keyword evidence="4" id="KW-1185">Reference proteome</keyword>
<dbReference type="SMART" id="SM00463">
    <property type="entry name" value="SMR"/>
    <property type="match status" value="1"/>
</dbReference>
<organism evidence="3 4">
    <name type="scientific">Botryobasidium botryosum (strain FD-172 SS1)</name>
    <dbReference type="NCBI Taxonomy" id="930990"/>
    <lineage>
        <taxon>Eukaryota</taxon>
        <taxon>Fungi</taxon>
        <taxon>Dikarya</taxon>
        <taxon>Basidiomycota</taxon>
        <taxon>Agaricomycotina</taxon>
        <taxon>Agaricomycetes</taxon>
        <taxon>Cantharellales</taxon>
        <taxon>Botryobasidiaceae</taxon>
        <taxon>Botryobasidium</taxon>
    </lineage>
</organism>
<dbReference type="GO" id="GO:0005634">
    <property type="term" value="C:nucleus"/>
    <property type="evidence" value="ECO:0007669"/>
    <property type="project" value="TreeGrafter"/>
</dbReference>
<proteinExistence type="predicted"/>
<dbReference type="Gene3D" id="3.30.1370.110">
    <property type="match status" value="1"/>
</dbReference>
<dbReference type="CDD" id="cd14279">
    <property type="entry name" value="CUE"/>
    <property type="match status" value="1"/>
</dbReference>
<feature type="compositionally biased region" description="Basic residues" evidence="1">
    <location>
        <begin position="1"/>
        <end position="11"/>
    </location>
</feature>
<protein>
    <recommendedName>
        <fullName evidence="2">Smr domain-containing protein</fullName>
    </recommendedName>
</protein>
<dbReference type="SUPFAM" id="SSF160443">
    <property type="entry name" value="SMR domain-like"/>
    <property type="match status" value="1"/>
</dbReference>
<evidence type="ECO:0000259" key="2">
    <source>
        <dbReference type="PROSITE" id="PS50828"/>
    </source>
</evidence>
<feature type="region of interest" description="Disordered" evidence="1">
    <location>
        <begin position="1"/>
        <end position="25"/>
    </location>
</feature>
<dbReference type="HOGENOM" id="CLU_011634_0_0_1"/>
<dbReference type="InterPro" id="IPR036063">
    <property type="entry name" value="Smr_dom_sf"/>
</dbReference>
<accession>A0A067MD33</accession>
<dbReference type="InterPro" id="IPR052772">
    <property type="entry name" value="Endo/PolyKinase_Domain-Protein"/>
</dbReference>
<feature type="region of interest" description="Disordered" evidence="1">
    <location>
        <begin position="371"/>
        <end position="398"/>
    </location>
</feature>
<dbReference type="STRING" id="930990.A0A067MD33"/>
<reference evidence="4" key="1">
    <citation type="journal article" date="2014" name="Proc. Natl. Acad. Sci. U.S.A.">
        <title>Extensive sampling of basidiomycete genomes demonstrates inadequacy of the white-rot/brown-rot paradigm for wood decay fungi.</title>
        <authorList>
            <person name="Riley R."/>
            <person name="Salamov A.A."/>
            <person name="Brown D.W."/>
            <person name="Nagy L.G."/>
            <person name="Floudas D."/>
            <person name="Held B.W."/>
            <person name="Levasseur A."/>
            <person name="Lombard V."/>
            <person name="Morin E."/>
            <person name="Otillar R."/>
            <person name="Lindquist E.A."/>
            <person name="Sun H."/>
            <person name="LaButti K.M."/>
            <person name="Schmutz J."/>
            <person name="Jabbour D."/>
            <person name="Luo H."/>
            <person name="Baker S.E."/>
            <person name="Pisabarro A.G."/>
            <person name="Walton J.D."/>
            <person name="Blanchette R.A."/>
            <person name="Henrissat B."/>
            <person name="Martin F."/>
            <person name="Cullen D."/>
            <person name="Hibbett D.S."/>
            <person name="Grigoriev I.V."/>
        </authorList>
    </citation>
    <scope>NUCLEOTIDE SEQUENCE [LARGE SCALE GENOMIC DNA]</scope>
    <source>
        <strain evidence="4">FD-172 SS1</strain>
    </source>
</reference>
<dbReference type="InterPro" id="IPR002625">
    <property type="entry name" value="Smr_dom"/>
</dbReference>
<gene>
    <name evidence="3" type="ORF">BOTBODRAFT_47389</name>
</gene>
<dbReference type="PROSITE" id="PS50828">
    <property type="entry name" value="SMR"/>
    <property type="match status" value="1"/>
</dbReference>
<dbReference type="EMBL" id="KL198074">
    <property type="protein sequence ID" value="KDQ09777.1"/>
    <property type="molecule type" value="Genomic_DNA"/>
</dbReference>
<feature type="domain" description="Smr" evidence="2">
    <location>
        <begin position="482"/>
        <end position="562"/>
    </location>
</feature>
<dbReference type="PANTHER" id="PTHR46535:SF1">
    <property type="entry name" value="NEDD4-BINDING PROTEIN 2"/>
    <property type="match status" value="1"/>
</dbReference>